<accession>A0A1M5Z9H8</accession>
<dbReference type="Proteomes" id="UP000184240">
    <property type="component" value="Unassembled WGS sequence"/>
</dbReference>
<dbReference type="RefSeq" id="WP_072984029.1">
    <property type="nucleotide sequence ID" value="NZ_FQXT01000005.1"/>
</dbReference>
<sequence length="159" mass="18987">MFQKIKKTNFPPQGKPVLIWDGTCGFCKYWVTRWKMKTKDAIVYKTYQDAHKDFPDIPLKEFKKASRLIELDGSIYSGPDSAYRCYTYSDSIKWNAHRWYVNNRSFQRLSDHGYNFIAKHRPEMFKLTKLLFGPNPTDFKPYWVFYILAIILLVFAVFQ</sequence>
<organism evidence="3 4">
    <name type="scientific">Leeuwenhoekiella palythoae</name>
    <dbReference type="NCBI Taxonomy" id="573501"/>
    <lineage>
        <taxon>Bacteria</taxon>
        <taxon>Pseudomonadati</taxon>
        <taxon>Bacteroidota</taxon>
        <taxon>Flavobacteriia</taxon>
        <taxon>Flavobacteriales</taxon>
        <taxon>Flavobacteriaceae</taxon>
        <taxon>Leeuwenhoekiella</taxon>
    </lineage>
</organism>
<keyword evidence="1" id="KW-0812">Transmembrane</keyword>
<protein>
    <submittedName>
        <fullName evidence="2">DCC family thiol-disulfide oxidoreductase YuxK</fullName>
    </submittedName>
    <submittedName>
        <fullName evidence="3">Predicted thiol-disulfide oxidoreductase YuxK, DCC family</fullName>
    </submittedName>
</protein>
<keyword evidence="5" id="KW-1185">Reference proteome</keyword>
<feature type="transmembrane region" description="Helical" evidence="1">
    <location>
        <begin position="141"/>
        <end position="158"/>
    </location>
</feature>
<proteinExistence type="predicted"/>
<gene>
    <name evidence="2" type="ORF">DSM01_2643</name>
    <name evidence="3" type="ORF">SAMN04487999_2802</name>
</gene>
<dbReference type="STRING" id="573501.SAMN04487999_2802"/>
<dbReference type="Pfam" id="PF04134">
    <property type="entry name" value="DCC1-like"/>
    <property type="match status" value="1"/>
</dbReference>
<keyword evidence="1" id="KW-0472">Membrane</keyword>
<name>A0A1M5Z9H8_9FLAO</name>
<evidence type="ECO:0000313" key="5">
    <source>
        <dbReference type="Proteomes" id="UP000290037"/>
    </source>
</evidence>
<dbReference type="OrthoDB" id="9785438at2"/>
<reference evidence="3" key="2">
    <citation type="submission" date="2016-11" db="EMBL/GenBank/DDBJ databases">
        <authorList>
            <person name="Jaros S."/>
            <person name="Januszkiewicz K."/>
            <person name="Wedrychowicz H."/>
        </authorList>
    </citation>
    <scope>NUCLEOTIDE SEQUENCE [LARGE SCALE GENOMIC DNA]</scope>
    <source>
        <strain evidence="3">DSM 19859</strain>
    </source>
</reference>
<reference evidence="2 5" key="3">
    <citation type="submission" date="2018-07" db="EMBL/GenBank/DDBJ databases">
        <title>Leeuwenhoekiella genomics.</title>
        <authorList>
            <person name="Tahon G."/>
            <person name="Willems A."/>
        </authorList>
    </citation>
    <scope>NUCLEOTIDE SEQUENCE [LARGE SCALE GENOMIC DNA]</scope>
    <source>
        <strain evidence="2 5">LMG 24856</strain>
    </source>
</reference>
<evidence type="ECO:0000313" key="2">
    <source>
        <dbReference type="EMBL" id="RXG28136.1"/>
    </source>
</evidence>
<dbReference type="GO" id="GO:0015035">
    <property type="term" value="F:protein-disulfide reductase activity"/>
    <property type="evidence" value="ECO:0007669"/>
    <property type="project" value="InterPro"/>
</dbReference>
<dbReference type="EMBL" id="QOVN01000005">
    <property type="protein sequence ID" value="RXG28136.1"/>
    <property type="molecule type" value="Genomic_DNA"/>
</dbReference>
<evidence type="ECO:0000313" key="3">
    <source>
        <dbReference type="EMBL" id="SHI20842.1"/>
    </source>
</evidence>
<evidence type="ECO:0000256" key="1">
    <source>
        <dbReference type="SAM" id="Phobius"/>
    </source>
</evidence>
<dbReference type="AlphaFoldDB" id="A0A1M5Z9H8"/>
<keyword evidence="1" id="KW-1133">Transmembrane helix</keyword>
<reference evidence="4" key="1">
    <citation type="submission" date="2016-11" db="EMBL/GenBank/DDBJ databases">
        <authorList>
            <person name="Varghese N."/>
            <person name="Submissions S."/>
        </authorList>
    </citation>
    <scope>NUCLEOTIDE SEQUENCE [LARGE SCALE GENOMIC DNA]</scope>
    <source>
        <strain evidence="4">DSM 19859</strain>
    </source>
</reference>
<dbReference type="Proteomes" id="UP000290037">
    <property type="component" value="Unassembled WGS sequence"/>
</dbReference>
<dbReference type="InterPro" id="IPR007263">
    <property type="entry name" value="DCC1-like"/>
</dbReference>
<evidence type="ECO:0000313" key="4">
    <source>
        <dbReference type="Proteomes" id="UP000184240"/>
    </source>
</evidence>
<dbReference type="EMBL" id="FQXT01000005">
    <property type="protein sequence ID" value="SHI20842.1"/>
    <property type="molecule type" value="Genomic_DNA"/>
</dbReference>